<dbReference type="EMBL" id="QRHZ01000018">
    <property type="protein sequence ID" value="RHG13329.1"/>
    <property type="molecule type" value="Genomic_DNA"/>
</dbReference>
<evidence type="ECO:0000313" key="6">
    <source>
        <dbReference type="EMBL" id="RGR49187.1"/>
    </source>
</evidence>
<keyword evidence="3" id="KW-0813">Transport</keyword>
<dbReference type="Proteomes" id="UP000283928">
    <property type="component" value="Unassembled WGS sequence"/>
</dbReference>
<comment type="similarity">
    <text evidence="2">Belongs to the bacterial solute-binding protein 1 family.</text>
</comment>
<evidence type="ECO:0000256" key="4">
    <source>
        <dbReference type="ARBA" id="ARBA00022729"/>
    </source>
</evidence>
<dbReference type="Proteomes" id="UP000284220">
    <property type="component" value="Unassembled WGS sequence"/>
</dbReference>
<name>A0A414S709_9FIRM</name>
<dbReference type="EMBL" id="QSKO01000009">
    <property type="protein sequence ID" value="RHE75652.1"/>
    <property type="molecule type" value="Genomic_DNA"/>
</dbReference>
<feature type="signal peptide" evidence="5">
    <location>
        <begin position="1"/>
        <end position="24"/>
    </location>
</feature>
<dbReference type="InterPro" id="IPR006059">
    <property type="entry name" value="SBP"/>
</dbReference>
<gene>
    <name evidence="8" type="ORF">DW272_17145</name>
    <name evidence="7" type="ORF">DW723_08170</name>
    <name evidence="6" type="ORF">DWY46_09455</name>
</gene>
<accession>A0A414S709</accession>
<dbReference type="RefSeq" id="WP_118031398.1">
    <property type="nucleotide sequence ID" value="NZ_JAQEBC010000005.1"/>
</dbReference>
<dbReference type="Proteomes" id="UP000285839">
    <property type="component" value="Unassembled WGS sequence"/>
</dbReference>
<dbReference type="PANTHER" id="PTHR43649:SF31">
    <property type="entry name" value="SN-GLYCEROL-3-PHOSPHATE-BINDING PERIPLASMIC PROTEIN UGPB"/>
    <property type="match status" value="1"/>
</dbReference>
<keyword evidence="4 5" id="KW-0732">Signal</keyword>
<evidence type="ECO:0000313" key="11">
    <source>
        <dbReference type="Proteomes" id="UP000285839"/>
    </source>
</evidence>
<dbReference type="GO" id="GO:0030313">
    <property type="term" value="C:cell envelope"/>
    <property type="evidence" value="ECO:0007669"/>
    <property type="project" value="UniProtKB-SubCell"/>
</dbReference>
<evidence type="ECO:0000256" key="2">
    <source>
        <dbReference type="ARBA" id="ARBA00008520"/>
    </source>
</evidence>
<sequence>MKGKKVLSLSMAALLAASMVPATAVSADSKDERTIKVLTIWNENVQGGTQTLKKLSDEYCEQHPEIKVDIEVVAQTDMNSKLSVLAASNELPDLFIEVDTAQANTFITQGLVKNVDEFLADNGLQDILSESTHDGLINLQGTTGVDDLYILPTEQNIEGFWYNKKMFEENGWEVPTTMDEFMKICEDASSKGIQPLSVDGVDKFYFTRLWGGYATSKLGTDALVKANAGELSWSDDAFKEAYQWVADLNDKGYMGAGVTTVDSATMNAVFLSGGAAMEYNGSWFASNLNNEEENSLGEDVGFFGFPQVEGAKAEQKDYVQNYGTSWMISNKNYDDALNDWLTYVFSGYGDTSMETQGVLSGFEMKEDHDMPYYTKLVSDMISEAGTACVWPEYKMPSEGMNTSLNNSQMLVLGEMSPEDYGASLDAFYK</sequence>
<comment type="caution">
    <text evidence="8">The sequence shown here is derived from an EMBL/GenBank/DDBJ whole genome shotgun (WGS) entry which is preliminary data.</text>
</comment>
<evidence type="ECO:0000256" key="5">
    <source>
        <dbReference type="SAM" id="SignalP"/>
    </source>
</evidence>
<dbReference type="EMBL" id="QRUH01000006">
    <property type="protein sequence ID" value="RGR49187.1"/>
    <property type="molecule type" value="Genomic_DNA"/>
</dbReference>
<proteinExistence type="inferred from homology"/>
<evidence type="ECO:0000256" key="1">
    <source>
        <dbReference type="ARBA" id="ARBA00004196"/>
    </source>
</evidence>
<evidence type="ECO:0000313" key="7">
    <source>
        <dbReference type="EMBL" id="RHE75652.1"/>
    </source>
</evidence>
<dbReference type="PANTHER" id="PTHR43649">
    <property type="entry name" value="ARABINOSE-BINDING PROTEIN-RELATED"/>
    <property type="match status" value="1"/>
</dbReference>
<feature type="chain" id="PRO_5038237087" evidence="5">
    <location>
        <begin position="25"/>
        <end position="429"/>
    </location>
</feature>
<evidence type="ECO:0000256" key="3">
    <source>
        <dbReference type="ARBA" id="ARBA00022448"/>
    </source>
</evidence>
<evidence type="ECO:0000313" key="10">
    <source>
        <dbReference type="Proteomes" id="UP000284220"/>
    </source>
</evidence>
<dbReference type="AlphaFoldDB" id="A0A414S709"/>
<evidence type="ECO:0000313" key="9">
    <source>
        <dbReference type="Proteomes" id="UP000283928"/>
    </source>
</evidence>
<reference evidence="9 10" key="1">
    <citation type="submission" date="2018-08" db="EMBL/GenBank/DDBJ databases">
        <title>A genome reference for cultivated species of the human gut microbiota.</title>
        <authorList>
            <person name="Zou Y."/>
            <person name="Xue W."/>
            <person name="Luo G."/>
        </authorList>
    </citation>
    <scope>NUCLEOTIDE SEQUENCE [LARGE SCALE GENOMIC DNA]</scope>
    <source>
        <strain evidence="6 11">AF25-21</strain>
        <strain evidence="8 10">AM22-9LB</strain>
        <strain evidence="7 9">AM27-32LB</strain>
    </source>
</reference>
<comment type="subcellular location">
    <subcellularLocation>
        <location evidence="1">Cell envelope</location>
    </subcellularLocation>
</comment>
<dbReference type="Gene3D" id="3.40.190.10">
    <property type="entry name" value="Periplasmic binding protein-like II"/>
    <property type="match status" value="2"/>
</dbReference>
<dbReference type="Pfam" id="PF01547">
    <property type="entry name" value="SBP_bac_1"/>
    <property type="match status" value="1"/>
</dbReference>
<evidence type="ECO:0000313" key="8">
    <source>
        <dbReference type="EMBL" id="RHG13329.1"/>
    </source>
</evidence>
<dbReference type="InterPro" id="IPR050490">
    <property type="entry name" value="Bact_solute-bd_prot1"/>
</dbReference>
<organism evidence="8 10">
    <name type="scientific">Blautia obeum</name>
    <dbReference type="NCBI Taxonomy" id="40520"/>
    <lineage>
        <taxon>Bacteria</taxon>
        <taxon>Bacillati</taxon>
        <taxon>Bacillota</taxon>
        <taxon>Clostridia</taxon>
        <taxon>Lachnospirales</taxon>
        <taxon>Lachnospiraceae</taxon>
        <taxon>Blautia</taxon>
    </lineage>
</organism>
<dbReference type="SUPFAM" id="SSF53850">
    <property type="entry name" value="Periplasmic binding protein-like II"/>
    <property type="match status" value="1"/>
</dbReference>
<protein>
    <submittedName>
        <fullName evidence="8">Extracellular solute-binding protein</fullName>
    </submittedName>
</protein>